<keyword evidence="1" id="KW-0472">Membrane</keyword>
<reference evidence="4" key="1">
    <citation type="submission" date="2019-06" db="EMBL/GenBank/DDBJ databases">
        <title>Whole-Genome Sequence of Bradyrhizobium sp. 3 Strain 65S1MB.</title>
        <authorList>
            <person name="Bromfield E.S.P."/>
            <person name="Cloutier S."/>
            <person name="Nguyen H.D.T."/>
        </authorList>
    </citation>
    <scope>NUCLEOTIDE SEQUENCE [LARGE SCALE GENOMIC DNA]</scope>
    <source>
        <strain evidence="4">65S1MB</strain>
    </source>
</reference>
<evidence type="ECO:0000313" key="4">
    <source>
        <dbReference type="Proteomes" id="UP000319298"/>
    </source>
</evidence>
<reference evidence="2" key="3">
    <citation type="submission" date="2024-02" db="EMBL/GenBank/DDBJ databases">
        <authorList>
            <person name="Bromfield E.S.P."/>
            <person name="Cloutier S."/>
            <person name="Nguyen H.D.T."/>
        </authorList>
    </citation>
    <scope>NUCLEOTIDE SEQUENCE</scope>
    <source>
        <strain evidence="2">101S1MB</strain>
        <strain evidence="3">65S1MB</strain>
    </source>
</reference>
<proteinExistence type="predicted"/>
<protein>
    <submittedName>
        <fullName evidence="2">Uncharacterized protein</fullName>
    </submittedName>
</protein>
<name>A0A6G9A4E3_9BRAD</name>
<evidence type="ECO:0000313" key="3">
    <source>
        <dbReference type="EMBL" id="WWE88729.1"/>
    </source>
</evidence>
<dbReference type="EMBL" id="CP050066">
    <property type="protein sequence ID" value="QIP07347.1"/>
    <property type="molecule type" value="Genomic_DNA"/>
</dbReference>
<reference evidence="4 5" key="2">
    <citation type="journal article" date="2020" name="Int. J. Syst. Evol. Microbiol.">
        <title>Description and complete genome sequences of Bradyrhizobium symbiodeficiens sp. nov., a non-symbiotic bacterium associated with legumes native to Canada.</title>
        <authorList>
            <person name="Bromfield E.S.P."/>
            <person name="Cloutier S."/>
            <person name="Nguyen H.D.T."/>
        </authorList>
    </citation>
    <scope>NUCLEOTIDE SEQUENCE [LARGE SCALE GENOMIC DNA]</scope>
    <source>
        <strain evidence="2 5">101S1MB</strain>
        <strain evidence="3 4">65S1MB</strain>
    </source>
</reference>
<keyword evidence="1" id="KW-1133">Transmembrane helix</keyword>
<gene>
    <name evidence="3" type="ORF">FJN17_34700</name>
    <name evidence="2" type="ORF">HAV00_14230</name>
</gene>
<evidence type="ECO:0000313" key="5">
    <source>
        <dbReference type="Proteomes" id="UP000500895"/>
    </source>
</evidence>
<sequence length="47" mass="5172">MVFVIRDEPEVLLVIAFFLIVTGTALLLSGIVAFGFHRNSLHSMALL</sequence>
<evidence type="ECO:0000256" key="1">
    <source>
        <dbReference type="SAM" id="Phobius"/>
    </source>
</evidence>
<dbReference type="AlphaFoldDB" id="A0A6G9A4E3"/>
<dbReference type="Proteomes" id="UP000500895">
    <property type="component" value="Chromosome"/>
</dbReference>
<keyword evidence="4" id="KW-1185">Reference proteome</keyword>
<accession>A0A6G9A4E3</accession>
<dbReference type="RefSeq" id="WP_155527948.1">
    <property type="nucleotide sequence ID" value="NZ_CP041090.2"/>
</dbReference>
<organism evidence="2 5">
    <name type="scientific">Bradyrhizobium symbiodeficiens</name>
    <dbReference type="NCBI Taxonomy" id="1404367"/>
    <lineage>
        <taxon>Bacteria</taxon>
        <taxon>Pseudomonadati</taxon>
        <taxon>Pseudomonadota</taxon>
        <taxon>Alphaproteobacteria</taxon>
        <taxon>Hyphomicrobiales</taxon>
        <taxon>Nitrobacteraceae</taxon>
        <taxon>Bradyrhizobium</taxon>
    </lineage>
</organism>
<keyword evidence="1" id="KW-0812">Transmembrane</keyword>
<dbReference type="Proteomes" id="UP000319298">
    <property type="component" value="Chromosome"/>
</dbReference>
<feature type="transmembrane region" description="Helical" evidence="1">
    <location>
        <begin position="12"/>
        <end position="36"/>
    </location>
</feature>
<evidence type="ECO:0000313" key="2">
    <source>
        <dbReference type="EMBL" id="QIP07347.1"/>
    </source>
</evidence>
<dbReference type="EMBL" id="CP041090">
    <property type="protein sequence ID" value="WWE88729.1"/>
    <property type="molecule type" value="Genomic_DNA"/>
</dbReference>